<dbReference type="OrthoDB" id="2199449at2759"/>
<dbReference type="VEuPathDB" id="MicrosporidiaDB:NCER_101241"/>
<evidence type="ECO:0000313" key="1">
    <source>
        <dbReference type="EMBL" id="KKO75883.1"/>
    </source>
</evidence>
<dbReference type="Proteomes" id="UP000034350">
    <property type="component" value="Unassembled WGS sequence"/>
</dbReference>
<organism evidence="1 2">
    <name type="scientific">Vairimorpha ceranae</name>
    <dbReference type="NCBI Taxonomy" id="40302"/>
    <lineage>
        <taxon>Eukaryota</taxon>
        <taxon>Fungi</taxon>
        <taxon>Fungi incertae sedis</taxon>
        <taxon>Microsporidia</taxon>
        <taxon>Nosematidae</taxon>
        <taxon>Vairimorpha</taxon>
    </lineage>
</organism>
<proteinExistence type="predicted"/>
<dbReference type="AlphaFoldDB" id="A0A0F9WSS0"/>
<dbReference type="VEuPathDB" id="MicrosporidiaDB:AAJ76_1000055954"/>
<protein>
    <submittedName>
        <fullName evidence="1">Uncharacterized protein</fullName>
    </submittedName>
</protein>
<dbReference type="EMBL" id="JPQZ01000010">
    <property type="protein sequence ID" value="KKO75883.1"/>
    <property type="molecule type" value="Genomic_DNA"/>
</dbReference>
<dbReference type="GeneID" id="36318423"/>
<keyword evidence="2" id="KW-1185">Reference proteome</keyword>
<accession>A0A0F9WSS0</accession>
<dbReference type="OMA" id="NECINTK"/>
<gene>
    <name evidence="1" type="ORF">AAJ76_1000055954</name>
</gene>
<dbReference type="RefSeq" id="XP_024331625.1">
    <property type="nucleotide sequence ID" value="XM_024473529.1"/>
</dbReference>
<dbReference type="VEuPathDB" id="MicrosporidiaDB:G9O61_00g003020"/>
<comment type="caution">
    <text evidence="1">The sequence shown here is derived from an EMBL/GenBank/DDBJ whole genome shotgun (WGS) entry which is preliminary data.</text>
</comment>
<evidence type="ECO:0000313" key="2">
    <source>
        <dbReference type="Proteomes" id="UP000034350"/>
    </source>
</evidence>
<name>A0A0F9WSS0_9MICR</name>
<sequence length="287" mass="34637">MIIIKYFDIYVPLNQNTNSFRHYGFKFDKILFFELHELLHIINSDIKEDYPAYIKAYFELKSKYNLLRSNNDLSVIIPFNKYLYKELVSLNKYYIDKYIKKNSSIVDWNDMKEQEYKRLDNKEMLLYKTLSTKLCKHENYFKKISEEVETFVPLHTNSIQVTEPPSYSSCLLFKIIEDFNNFNITFPSIDNSVNYLKCPVKANEEMNLLNYFKFFIYYCRADFNRNKDEHLAEILFVNKYVKIKELTNEFKNKVICVISNNDYVILHAKEIKLDFTISDKHIKKRKI</sequence>
<reference evidence="1 2" key="1">
    <citation type="journal article" date="2015" name="Environ. Microbiol.">
        <title>Genome analyses suggest the presence of polyploidy and recent human-driven expansions in eight global populations of the honeybee pathogen Nosema ceranae.</title>
        <authorList>
            <person name="Pelin A."/>
            <person name="Selman M."/>
            <person name="Aris-Brosou S."/>
            <person name="Farinelli L."/>
            <person name="Corradi N."/>
        </authorList>
    </citation>
    <scope>NUCLEOTIDE SEQUENCE [LARGE SCALE GENOMIC DNA]</scope>
    <source>
        <strain evidence="1 2">PA08 1199</strain>
    </source>
</reference>